<dbReference type="RefSeq" id="WP_148812856.1">
    <property type="nucleotide sequence ID" value="NZ_CP043046.1"/>
</dbReference>
<dbReference type="OrthoDB" id="9147239at2"/>
<dbReference type="SUPFAM" id="SSF51905">
    <property type="entry name" value="FAD/NAD(P)-binding domain"/>
    <property type="match status" value="1"/>
</dbReference>
<dbReference type="AlphaFoldDB" id="A0A5C0AWB2"/>
<keyword evidence="3" id="KW-1185">Reference proteome</keyword>
<reference evidence="2 3" key="1">
    <citation type="submission" date="2019-08" db="EMBL/GenBank/DDBJ databases">
        <title>Amphibian skin-associated Pigmentiphaga: genome sequence and occurrence across geography and hosts.</title>
        <authorList>
            <person name="Bletz M.C."/>
            <person name="Bunk B."/>
            <person name="Sproeer C."/>
            <person name="Biwer P."/>
            <person name="Reiter S."/>
            <person name="Rabemananjara F.C.E."/>
            <person name="Schulz S."/>
            <person name="Overmann J."/>
            <person name="Vences M."/>
        </authorList>
    </citation>
    <scope>NUCLEOTIDE SEQUENCE [LARGE SCALE GENOMIC DNA]</scope>
    <source>
        <strain evidence="2 3">Mada1488</strain>
    </source>
</reference>
<dbReference type="GO" id="GO:0071949">
    <property type="term" value="F:FAD binding"/>
    <property type="evidence" value="ECO:0007669"/>
    <property type="project" value="InterPro"/>
</dbReference>
<dbReference type="EMBL" id="CP043046">
    <property type="protein sequence ID" value="QEI04991.1"/>
    <property type="molecule type" value="Genomic_DNA"/>
</dbReference>
<evidence type="ECO:0000313" key="2">
    <source>
        <dbReference type="EMBL" id="QEI04991.1"/>
    </source>
</evidence>
<dbReference type="KEGG" id="pacr:FXN63_03385"/>
<proteinExistence type="predicted"/>
<protein>
    <submittedName>
        <fullName evidence="2">2-polyprenyl-6-methoxyphenol hydroxylase</fullName>
    </submittedName>
</protein>
<evidence type="ECO:0000313" key="3">
    <source>
        <dbReference type="Proteomes" id="UP000325161"/>
    </source>
</evidence>
<accession>A0A5C0AWB2</accession>
<dbReference type="InterPro" id="IPR036188">
    <property type="entry name" value="FAD/NAD-bd_sf"/>
</dbReference>
<dbReference type="InterPro" id="IPR002938">
    <property type="entry name" value="FAD-bd"/>
</dbReference>
<dbReference type="PRINTS" id="PR00420">
    <property type="entry name" value="RNGMNOXGNASE"/>
</dbReference>
<gene>
    <name evidence="2" type="ORF">FXN63_03385</name>
</gene>
<dbReference type="Gene3D" id="3.50.50.60">
    <property type="entry name" value="FAD/NAD(P)-binding domain"/>
    <property type="match status" value="1"/>
</dbReference>
<dbReference type="Proteomes" id="UP000325161">
    <property type="component" value="Chromosome"/>
</dbReference>
<dbReference type="Pfam" id="PF01494">
    <property type="entry name" value="FAD_binding_3"/>
    <property type="match status" value="1"/>
</dbReference>
<feature type="domain" description="FAD-binding" evidence="1">
    <location>
        <begin position="7"/>
        <end position="314"/>
    </location>
</feature>
<dbReference type="Gene3D" id="3.30.9.10">
    <property type="entry name" value="D-Amino Acid Oxidase, subunit A, domain 2"/>
    <property type="match status" value="1"/>
</dbReference>
<organism evidence="2 3">
    <name type="scientific">Pigmentiphaga aceris</name>
    <dbReference type="NCBI Taxonomy" id="1940612"/>
    <lineage>
        <taxon>Bacteria</taxon>
        <taxon>Pseudomonadati</taxon>
        <taxon>Pseudomonadota</taxon>
        <taxon>Betaproteobacteria</taxon>
        <taxon>Burkholderiales</taxon>
        <taxon>Alcaligenaceae</taxon>
        <taxon>Pigmentiphaga</taxon>
    </lineage>
</organism>
<dbReference type="InterPro" id="IPR051704">
    <property type="entry name" value="FAD_aromatic-hydroxylase"/>
</dbReference>
<dbReference type="PANTHER" id="PTHR46865">
    <property type="entry name" value="OXIDOREDUCTASE-RELATED"/>
    <property type="match status" value="1"/>
</dbReference>
<sequence length="399" mass="43373">MSSPLAVISGAGIAGLAAAWWLHCAGWRTVVVERAPHLRDSGHMMGLSGPGLATVRKMGLVPRLQTVAYPDRGPHIYRSRNDRDILRVDYRNLLTGIEWITLRRTELVRILHEETAGCTDLRLNTTITAFDNRDTGIGVQLSDGSQLDADLLIGADGVHSTLRRQVFVPDAACLRPLGYRYAAYDVPDAGSLGEGFISYPEPGIQSEYYGLTQGRLAALHVWRSQVDGFVPPTERRALLQSLSTRSHPFVRATLAALEPDAELVIDDLAMVELPSWRSQRVVMLGDAAHSLSLISGQGAGMALASASVLANELERAAGHGQTPNATQLDAALSTHDARLRPSVLKLQQRSRKLAPAFVPATAWAFHLRNLALRAMPGVMIKRFFLSGLKSEAEAMAALR</sequence>
<evidence type="ECO:0000259" key="1">
    <source>
        <dbReference type="Pfam" id="PF01494"/>
    </source>
</evidence>
<name>A0A5C0AWB2_9BURK</name>